<comment type="caution">
    <text evidence="2">The sequence shown here is derived from an EMBL/GenBank/DDBJ whole genome shotgun (WGS) entry which is preliminary data.</text>
</comment>
<dbReference type="Proteomes" id="UP000030475">
    <property type="component" value="Unassembled WGS sequence"/>
</dbReference>
<feature type="domain" description="DUF4440" evidence="1">
    <location>
        <begin position="21"/>
        <end position="125"/>
    </location>
</feature>
<gene>
    <name evidence="2" type="ORF">Y036_6146</name>
</gene>
<dbReference type="KEGG" id="but:X994_6508"/>
<evidence type="ECO:0000313" key="3">
    <source>
        <dbReference type="Proteomes" id="UP000030475"/>
    </source>
</evidence>
<dbReference type="Gene3D" id="3.10.450.50">
    <property type="match status" value="1"/>
</dbReference>
<dbReference type="InterPro" id="IPR032710">
    <property type="entry name" value="NTF2-like_dom_sf"/>
</dbReference>
<evidence type="ECO:0000313" key="2">
    <source>
        <dbReference type="EMBL" id="KGX17063.1"/>
    </source>
</evidence>
<name>A0AA40JIR8_BURPE</name>
<dbReference type="RefSeq" id="WP_050043430.1">
    <property type="nucleotide sequence ID" value="NZ_CP009155.1"/>
</dbReference>
<proteinExistence type="predicted"/>
<evidence type="ECO:0000259" key="1">
    <source>
        <dbReference type="Pfam" id="PF14534"/>
    </source>
</evidence>
<dbReference type="AlphaFoldDB" id="A0AA40JIR8"/>
<dbReference type="EMBL" id="JQIM01000007">
    <property type="protein sequence ID" value="KGX17063.1"/>
    <property type="molecule type" value="Genomic_DNA"/>
</dbReference>
<reference evidence="2 3" key="1">
    <citation type="submission" date="2014-08" db="EMBL/GenBank/DDBJ databases">
        <authorList>
            <person name="Bunnell A."/>
            <person name="Chain P.S."/>
            <person name="Chertkov O."/>
            <person name="Currie B.J."/>
            <person name="Daligault H.E."/>
            <person name="Davenport K.W."/>
            <person name="Davis C."/>
            <person name="Gleasner C.D."/>
            <person name="Johnson S.L."/>
            <person name="Kaestli M."/>
            <person name="Koren S."/>
            <person name="Kunde Y.A."/>
            <person name="Mayo M."/>
            <person name="McMurry K.K."/>
            <person name="Price E.P."/>
            <person name="Reitenga K.G."/>
            <person name="Robison R."/>
            <person name="Rosovitz M.J."/>
            <person name="Sarovich D.S."/>
            <person name="Teshima H."/>
        </authorList>
    </citation>
    <scope>NUCLEOTIDE SEQUENCE [LARGE SCALE GENOMIC DNA]</scope>
    <source>
        <strain evidence="2 3">MSHR44</strain>
    </source>
</reference>
<dbReference type="InterPro" id="IPR027843">
    <property type="entry name" value="DUF4440"/>
</dbReference>
<organism evidence="2 3">
    <name type="scientific">Burkholderia pseudomallei</name>
    <name type="common">Pseudomonas pseudomallei</name>
    <dbReference type="NCBI Taxonomy" id="28450"/>
    <lineage>
        <taxon>Bacteria</taxon>
        <taxon>Pseudomonadati</taxon>
        <taxon>Pseudomonadota</taxon>
        <taxon>Betaproteobacteria</taxon>
        <taxon>Burkholderiales</taxon>
        <taxon>Burkholderiaceae</taxon>
        <taxon>Burkholderia</taxon>
        <taxon>pseudomallei group</taxon>
    </lineage>
</organism>
<accession>A0AA40JIR8</accession>
<protein>
    <recommendedName>
        <fullName evidence="1">DUF4440 domain-containing protein</fullName>
    </recommendedName>
</protein>
<dbReference type="SUPFAM" id="SSF54427">
    <property type="entry name" value="NTF2-like"/>
    <property type="match status" value="1"/>
</dbReference>
<dbReference type="Pfam" id="PF14534">
    <property type="entry name" value="DUF4440"/>
    <property type="match status" value="1"/>
</dbReference>
<sequence>MTSCIISNAAMTDTDSSSVAGAVERLREAMLAGDGATLRTLVEDGLSYGHSSGSLQDRDDFVTSLSGTNSFKSLSLSKQTVKIVDDTAIVRHVFDSENNLPAGKTSTAHIGVLQVWKKRPDGWRLLARQAHVLPKD</sequence>